<evidence type="ECO:0000256" key="3">
    <source>
        <dbReference type="ARBA" id="ARBA00004343"/>
    </source>
</evidence>
<protein>
    <recommendedName>
        <fullName evidence="6">triacylglycerol lipase</fullName>
        <ecNumber evidence="6">3.1.1.3</ecNumber>
    </recommendedName>
    <alternativeName>
        <fullName evidence="18">Autophagy-related protein 15</fullName>
    </alternativeName>
</protein>
<dbReference type="InterPro" id="IPR029058">
    <property type="entry name" value="AB_hydrolase_fold"/>
</dbReference>
<keyword evidence="14" id="KW-0443">Lipid metabolism</keyword>
<evidence type="ECO:0000256" key="1">
    <source>
        <dbReference type="ARBA" id="ARBA00001024"/>
    </source>
</evidence>
<proteinExistence type="inferred from homology"/>
<dbReference type="GO" id="GO:0004620">
    <property type="term" value="F:phospholipase activity"/>
    <property type="evidence" value="ECO:0000318"/>
    <property type="project" value="GO_Central"/>
</dbReference>
<feature type="compositionally biased region" description="Low complexity" evidence="19">
    <location>
        <begin position="104"/>
        <end position="122"/>
    </location>
</feature>
<dbReference type="GO" id="GO:0005775">
    <property type="term" value="C:vacuolar lumen"/>
    <property type="evidence" value="ECO:0000318"/>
    <property type="project" value="GO_Central"/>
</dbReference>
<comment type="subcellular location">
    <subcellularLocation>
        <location evidence="3">Endosome</location>
        <location evidence="3">Multivesicular body membrane</location>
        <topology evidence="3">Single-pass type II membrane protein</topology>
    </subcellularLocation>
    <subcellularLocation>
        <location evidence="2">Prevacuolar compartment membrane</location>
        <topology evidence="2">Single-pass type II membrane protein</topology>
    </subcellularLocation>
</comment>
<feature type="signal peptide" evidence="20">
    <location>
        <begin position="1"/>
        <end position="25"/>
    </location>
</feature>
<dbReference type="GO" id="GO:0032585">
    <property type="term" value="C:multivesicular body membrane"/>
    <property type="evidence" value="ECO:0007669"/>
    <property type="project" value="UniProtKB-SubCell"/>
</dbReference>
<comment type="similarity">
    <text evidence="4">Belongs to the AB hydrolase superfamily. Lipase family.</text>
</comment>
<feature type="region of interest" description="Disordered" evidence="19">
    <location>
        <begin position="101"/>
        <end position="124"/>
    </location>
</feature>
<keyword evidence="13" id="KW-0072">Autophagy</keyword>
<evidence type="ECO:0000256" key="16">
    <source>
        <dbReference type="ARBA" id="ARBA00023180"/>
    </source>
</evidence>
<evidence type="ECO:0000256" key="2">
    <source>
        <dbReference type="ARBA" id="ARBA00004270"/>
    </source>
</evidence>
<dbReference type="GO" id="GO:0006660">
    <property type="term" value="P:phosphatidylserine catabolic process"/>
    <property type="evidence" value="ECO:0000318"/>
    <property type="project" value="GO_Central"/>
</dbReference>
<evidence type="ECO:0000256" key="19">
    <source>
        <dbReference type="SAM" id="MobiDB-lite"/>
    </source>
</evidence>
<evidence type="ECO:0000256" key="11">
    <source>
        <dbReference type="ARBA" id="ARBA00022968"/>
    </source>
</evidence>
<organism evidence="22 23">
    <name type="scientific">Batrachochytrium dendrobatidis (strain JAM81 / FGSC 10211)</name>
    <name type="common">Frog chytrid fungus</name>
    <dbReference type="NCBI Taxonomy" id="684364"/>
    <lineage>
        <taxon>Eukaryota</taxon>
        <taxon>Fungi</taxon>
        <taxon>Fungi incertae sedis</taxon>
        <taxon>Chytridiomycota</taxon>
        <taxon>Chytridiomycota incertae sedis</taxon>
        <taxon>Chytridiomycetes</taxon>
        <taxon>Rhizophydiales</taxon>
        <taxon>Rhizophydiales incertae sedis</taxon>
        <taxon>Batrachochytrium</taxon>
    </lineage>
</organism>
<dbReference type="PANTHER" id="PTHR47175:SF2">
    <property type="entry name" value="LIPASE ATG15-RELATED"/>
    <property type="match status" value="1"/>
</dbReference>
<keyword evidence="7" id="KW-0812">Transmembrane</keyword>
<evidence type="ECO:0000256" key="5">
    <source>
        <dbReference type="ARBA" id="ARBA00011137"/>
    </source>
</evidence>
<dbReference type="GeneID" id="18240585"/>
<dbReference type="Gene3D" id="3.40.50.1820">
    <property type="entry name" value="alpha/beta hydrolase"/>
    <property type="match status" value="1"/>
</dbReference>
<evidence type="ECO:0000256" key="8">
    <source>
        <dbReference type="ARBA" id="ARBA00022753"/>
    </source>
</evidence>
<dbReference type="STRING" id="684364.F4P0S3"/>
<evidence type="ECO:0000256" key="13">
    <source>
        <dbReference type="ARBA" id="ARBA00023006"/>
    </source>
</evidence>
<keyword evidence="8" id="KW-0967">Endosome</keyword>
<dbReference type="GO" id="GO:0034496">
    <property type="term" value="P:multivesicular body membrane disassembly"/>
    <property type="evidence" value="ECO:0000318"/>
    <property type="project" value="GO_Central"/>
</dbReference>
<dbReference type="PANTHER" id="PTHR47175">
    <property type="entry name" value="LIPASE ATG15-RELATED"/>
    <property type="match status" value="1"/>
</dbReference>
<dbReference type="InterPro" id="IPR002921">
    <property type="entry name" value="Fungal_lipase-type"/>
</dbReference>
<dbReference type="SUPFAM" id="SSF53474">
    <property type="entry name" value="alpha/beta-Hydrolases"/>
    <property type="match status" value="1"/>
</dbReference>
<evidence type="ECO:0000256" key="12">
    <source>
        <dbReference type="ARBA" id="ARBA00022989"/>
    </source>
</evidence>
<dbReference type="FunFam" id="3.40.50.1820:FF:000129">
    <property type="entry name" value="Autophagy related lipase Atg15, putative"/>
    <property type="match status" value="1"/>
</dbReference>
<keyword evidence="15" id="KW-0472">Membrane</keyword>
<keyword evidence="20" id="KW-0732">Signal</keyword>
<dbReference type="GO" id="GO:0016020">
    <property type="term" value="C:membrane"/>
    <property type="evidence" value="ECO:0000318"/>
    <property type="project" value="GO_Central"/>
</dbReference>
<evidence type="ECO:0000256" key="6">
    <source>
        <dbReference type="ARBA" id="ARBA00013279"/>
    </source>
</evidence>
<dbReference type="FunCoup" id="F4P0S3">
    <property type="interactions" value="52"/>
</dbReference>
<evidence type="ECO:0000256" key="10">
    <source>
        <dbReference type="ARBA" id="ARBA00022963"/>
    </source>
</evidence>
<keyword evidence="10" id="KW-0442">Lipid degradation</keyword>
<dbReference type="GO" id="GO:0004806">
    <property type="term" value="F:triacylglycerol lipase activity"/>
    <property type="evidence" value="ECO:0007669"/>
    <property type="project" value="UniProtKB-EC"/>
</dbReference>
<evidence type="ECO:0000256" key="15">
    <source>
        <dbReference type="ARBA" id="ARBA00023136"/>
    </source>
</evidence>
<dbReference type="Proteomes" id="UP000007241">
    <property type="component" value="Unassembled WGS sequence"/>
</dbReference>
<name>F4P0S3_BATDJ</name>
<dbReference type="GO" id="GO:0034727">
    <property type="term" value="P:piecemeal microautophagy of the nucleus"/>
    <property type="evidence" value="ECO:0000318"/>
    <property type="project" value="GO_Central"/>
</dbReference>
<dbReference type="GO" id="GO:0046461">
    <property type="term" value="P:neutral lipid catabolic process"/>
    <property type="evidence" value="ECO:0000318"/>
    <property type="project" value="GO_Central"/>
</dbReference>
<evidence type="ECO:0000256" key="20">
    <source>
        <dbReference type="SAM" id="SignalP"/>
    </source>
</evidence>
<keyword evidence="11" id="KW-0735">Signal-anchor</keyword>
<dbReference type="EMBL" id="GL882882">
    <property type="protein sequence ID" value="EGF81329.1"/>
    <property type="molecule type" value="Genomic_DNA"/>
</dbReference>
<dbReference type="InParanoid" id="F4P0S3"/>
<comment type="catalytic activity">
    <reaction evidence="1">
        <text>a triacylglycerol + H2O = a diacylglycerol + a fatty acid + H(+)</text>
        <dbReference type="Rhea" id="RHEA:12044"/>
        <dbReference type="ChEBI" id="CHEBI:15377"/>
        <dbReference type="ChEBI" id="CHEBI:15378"/>
        <dbReference type="ChEBI" id="CHEBI:17855"/>
        <dbReference type="ChEBI" id="CHEBI:18035"/>
        <dbReference type="ChEBI" id="CHEBI:28868"/>
        <dbReference type="EC" id="3.1.1.3"/>
    </reaction>
</comment>
<evidence type="ECO:0000256" key="7">
    <source>
        <dbReference type="ARBA" id="ARBA00022692"/>
    </source>
</evidence>
<evidence type="ECO:0000256" key="4">
    <source>
        <dbReference type="ARBA" id="ARBA00010701"/>
    </source>
</evidence>
<evidence type="ECO:0000259" key="21">
    <source>
        <dbReference type="Pfam" id="PF01764"/>
    </source>
</evidence>
<reference evidence="22 23" key="1">
    <citation type="submission" date="2009-12" db="EMBL/GenBank/DDBJ databases">
        <title>The draft genome of Batrachochytrium dendrobatidis.</title>
        <authorList>
            <consortium name="US DOE Joint Genome Institute (JGI-PGF)"/>
            <person name="Kuo A."/>
            <person name="Salamov A."/>
            <person name="Schmutz J."/>
            <person name="Lucas S."/>
            <person name="Pitluck S."/>
            <person name="Rosenblum E."/>
            <person name="Stajich J."/>
            <person name="Eisen M."/>
            <person name="Grigoriev I.V."/>
        </authorList>
    </citation>
    <scope>NUCLEOTIDE SEQUENCE [LARGE SCALE GENOMIC DNA]</scope>
    <source>
        <strain evidence="23">JAM81 / FGSC 10211</strain>
    </source>
</reference>
<dbReference type="EC" id="3.1.1.3" evidence="6"/>
<feature type="domain" description="Fungal lipase-type" evidence="21">
    <location>
        <begin position="291"/>
        <end position="329"/>
    </location>
</feature>
<dbReference type="RefSeq" id="XP_006678029.1">
    <property type="nucleotide sequence ID" value="XM_006677966.1"/>
</dbReference>
<dbReference type="HOGENOM" id="CLU_028295_1_1_1"/>
<keyword evidence="12" id="KW-1133">Transmembrane helix</keyword>
<keyword evidence="23" id="KW-1185">Reference proteome</keyword>
<comment type="subunit">
    <text evidence="5">Binds to both phosphatidylinositol (PI) and phosphatidylinositol 3,5-bisphosphate (PIP2).</text>
</comment>
<evidence type="ECO:0000256" key="17">
    <source>
        <dbReference type="ARBA" id="ARBA00024663"/>
    </source>
</evidence>
<dbReference type="InterPro" id="IPR050805">
    <property type="entry name" value="ATG15_Lipase"/>
</dbReference>
<feature type="chain" id="PRO_5003312648" description="triacylglycerol lipase" evidence="20">
    <location>
        <begin position="26"/>
        <end position="481"/>
    </location>
</feature>
<keyword evidence="9" id="KW-0378">Hydrolase</keyword>
<evidence type="ECO:0000256" key="14">
    <source>
        <dbReference type="ARBA" id="ARBA00023098"/>
    </source>
</evidence>
<evidence type="ECO:0000256" key="9">
    <source>
        <dbReference type="ARBA" id="ARBA00022801"/>
    </source>
</evidence>
<dbReference type="AlphaFoldDB" id="F4P0S3"/>
<dbReference type="OrthoDB" id="58570at2759"/>
<dbReference type="Pfam" id="PF01764">
    <property type="entry name" value="Lipase_3"/>
    <property type="match status" value="1"/>
</dbReference>
<evidence type="ECO:0000256" key="18">
    <source>
        <dbReference type="ARBA" id="ARBA00029828"/>
    </source>
</evidence>
<gene>
    <name evidence="22" type="ORF">BATDEDRAFT_34892</name>
</gene>
<accession>F4P0S3</accession>
<sequence length="481" mass="52729">MLLFLQPLLLLFATLSSFPTGLVIAFPRSSTHAASQNSNNPPQSAGNFRLVKVIHSGLTDKNEPTMYQHSPGSLNMASASSTFKLSKKTHTPEWSLLSNRKTLSKQNLPKSKNPKLNLKNPSTASHTAHAGLNGLYYQSQNNMDDAFSIPKPMSPKYKNMLIPDPTDPETVLSFARMTYDAYYEPEDKAWIPVPGWNVSGRFGWQTSGIRGYVFVDDTEHFLVIVIKGTSLSTPIGSGPTAQLDKLNDNLMFSCCCAKGGWGWTPICSCPISSTQCSNSCLLKESSFEGSYYNLAQTIYLAVKEWFPNHTNIWMTGHSLGGALAALVALTNDLPAFAYEAPGDLLYASRLGLLPNLPDLTDFLNSVPIFHYGNDGDPIFLGQCAGVTSSCYWLGYALETKCHIGKQCVYSFNEAQKELSPNTSVSESSNSESGQVHTQSSIRYHSIDFVIKRFLENAQSVPKCAIQPACLATECTGWSFVD</sequence>
<evidence type="ECO:0000313" key="23">
    <source>
        <dbReference type="Proteomes" id="UP000007241"/>
    </source>
</evidence>
<comment type="function">
    <text evidence="17">Lipase which is essential for lysis of subvacuolar cytoplasm to vacuole targeted bodies and intravacuolar autophagic bodies. Involved in the lysis of intravacuolar multivesicular body (MVB) vesicles. The intravacuolar membrane disintegration by ATG15 is critical to life span extension.</text>
</comment>
<dbReference type="OMA" id="KEVITHV"/>
<keyword evidence="16" id="KW-0325">Glycoprotein</keyword>
<evidence type="ECO:0000313" key="22">
    <source>
        <dbReference type="EMBL" id="EGF81329.1"/>
    </source>
</evidence>